<gene>
    <name evidence="1" type="ORF">E6L38_05335</name>
</gene>
<evidence type="ECO:0000313" key="1">
    <source>
        <dbReference type="EMBL" id="THJ29527.1"/>
    </source>
</evidence>
<dbReference type="AlphaFoldDB" id="A0A4S5BBP2"/>
<comment type="caution">
    <text evidence="1">The sequence shown here is derived from an EMBL/GenBank/DDBJ whole genome shotgun (WGS) entry which is preliminary data.</text>
</comment>
<dbReference type="Proteomes" id="UP000306697">
    <property type="component" value="Unassembled WGS sequence"/>
</dbReference>
<evidence type="ECO:0008006" key="3">
    <source>
        <dbReference type="Google" id="ProtNLM"/>
    </source>
</evidence>
<protein>
    <recommendedName>
        <fullName evidence="3">DUF3800 domain-containing protein</fullName>
    </recommendedName>
</protein>
<accession>A0A4S5BBP2</accession>
<dbReference type="EMBL" id="SSWL01000007">
    <property type="protein sequence ID" value="THJ29527.1"/>
    <property type="molecule type" value="Genomic_DNA"/>
</dbReference>
<dbReference type="RefSeq" id="WP_136500496.1">
    <property type="nucleotide sequence ID" value="NZ_SSWL01000007.1"/>
</dbReference>
<reference evidence="1 2" key="1">
    <citation type="submission" date="2019-04" db="EMBL/GenBank/DDBJ databases">
        <title>Genome Announcement To Ensure Probiotic Safety of Bifidobacterium longum subsp infantis UBBI-01.</title>
        <authorList>
            <person name="Sulthana A."/>
            <person name="Lakshmi S.G."/>
            <person name="Madempudi R.S."/>
        </authorList>
    </citation>
    <scope>NUCLEOTIDE SEQUENCE [LARGE SCALE GENOMIC DNA]</scope>
    <source>
        <strain evidence="1 2">UBBI-01</strain>
    </source>
</reference>
<evidence type="ECO:0000313" key="2">
    <source>
        <dbReference type="Proteomes" id="UP000306697"/>
    </source>
</evidence>
<organism evidence="1 2">
    <name type="scientific">Bifidobacterium longum subsp. infantis</name>
    <dbReference type="NCBI Taxonomy" id="1682"/>
    <lineage>
        <taxon>Bacteria</taxon>
        <taxon>Bacillati</taxon>
        <taxon>Actinomycetota</taxon>
        <taxon>Actinomycetes</taxon>
        <taxon>Bifidobacteriales</taxon>
        <taxon>Bifidobacteriaceae</taxon>
        <taxon>Bifidobacterium</taxon>
    </lineage>
</organism>
<name>A0A4S5BBP2_BIFLI</name>
<sequence>MSATVAWGDESIRHKGLARPMYLMCACIIDDVPAANQSMRTILPEHSKKLHWRDLTNRRKRQSIDFIQQIGPLSIVIAAEESSVHKDERARRKCLERLLPVLESYEISTLVLESRTLPQDQRDLEHLAQMRTRHLVRTIRMDHIRGSAEPCLWIPDQVLGAYGDTKTGKLDFSEFLRENVLDEIIAC</sequence>
<proteinExistence type="predicted"/>